<dbReference type="InterPro" id="IPR031341">
    <property type="entry name" value="Methyltr_RsmF_N"/>
</dbReference>
<feature type="binding site" evidence="6">
    <location>
        <position position="175"/>
    </location>
    <ligand>
        <name>S-adenosyl-L-methionine</name>
        <dbReference type="ChEBI" id="CHEBI:59789"/>
    </ligand>
</feature>
<feature type="region of interest" description="Disordered" evidence="7">
    <location>
        <begin position="302"/>
        <end position="330"/>
    </location>
</feature>
<dbReference type="SUPFAM" id="SSF53335">
    <property type="entry name" value="S-adenosyl-L-methionine-dependent methyltransferases"/>
    <property type="match status" value="1"/>
</dbReference>
<dbReference type="Gene3D" id="2.30.130.60">
    <property type="match status" value="1"/>
</dbReference>
<dbReference type="Gene3D" id="3.30.70.1170">
    <property type="entry name" value="Sun protein, domain 3"/>
    <property type="match status" value="1"/>
</dbReference>
<dbReference type="RefSeq" id="WP_117118647.1">
    <property type="nucleotide sequence ID" value="NZ_BFBY01000010.1"/>
</dbReference>
<evidence type="ECO:0000256" key="7">
    <source>
        <dbReference type="SAM" id="MobiDB-lite"/>
    </source>
</evidence>
<evidence type="ECO:0000256" key="4">
    <source>
        <dbReference type="ARBA" id="ARBA00022691"/>
    </source>
</evidence>
<feature type="compositionally biased region" description="Basic and acidic residues" evidence="7">
    <location>
        <begin position="321"/>
        <end position="330"/>
    </location>
</feature>
<evidence type="ECO:0000256" key="2">
    <source>
        <dbReference type="ARBA" id="ARBA00022603"/>
    </source>
</evidence>
<dbReference type="AlphaFoldDB" id="A0A2Z6TR62"/>
<dbReference type="PRINTS" id="PR02008">
    <property type="entry name" value="RCMTFAMILY"/>
</dbReference>
<keyword evidence="2 6" id="KW-0489">Methyltransferase</keyword>
<evidence type="ECO:0000313" key="10">
    <source>
        <dbReference type="Proteomes" id="UP000257317"/>
    </source>
</evidence>
<dbReference type="GO" id="GO:0001510">
    <property type="term" value="P:RNA methylation"/>
    <property type="evidence" value="ECO:0007669"/>
    <property type="project" value="InterPro"/>
</dbReference>
<feature type="binding site" evidence="6">
    <location>
        <begin position="106"/>
        <end position="112"/>
    </location>
    <ligand>
        <name>S-adenosyl-L-methionine</name>
        <dbReference type="ChEBI" id="CHEBI:59789"/>
    </ligand>
</feature>
<name>A0A2Z6TR62_9LACO</name>
<evidence type="ECO:0000256" key="3">
    <source>
        <dbReference type="ARBA" id="ARBA00022679"/>
    </source>
</evidence>
<comment type="caution">
    <text evidence="9">The sequence shown here is derived from an EMBL/GenBank/DDBJ whole genome shotgun (WGS) entry which is preliminary data.</text>
</comment>
<dbReference type="Pfam" id="PF01189">
    <property type="entry name" value="Methyltr_RsmB-F"/>
    <property type="match status" value="1"/>
</dbReference>
<dbReference type="GO" id="GO:0003723">
    <property type="term" value="F:RNA binding"/>
    <property type="evidence" value="ECO:0007669"/>
    <property type="project" value="UniProtKB-UniRule"/>
</dbReference>
<feature type="domain" description="SAM-dependent MTase RsmB/NOP-type" evidence="8">
    <location>
        <begin position="2"/>
        <end position="298"/>
    </location>
</feature>
<gene>
    <name evidence="9" type="ORF">LrDSM24759_12310</name>
</gene>
<dbReference type="Pfam" id="PF17126">
    <property type="entry name" value="RsmF_methylt_CI"/>
    <property type="match status" value="1"/>
</dbReference>
<dbReference type="InterPro" id="IPR029063">
    <property type="entry name" value="SAM-dependent_MTases_sf"/>
</dbReference>
<protein>
    <submittedName>
        <fullName evidence="9">23S rRNA methyltransferase</fullName>
    </submittedName>
</protein>
<dbReference type="CDD" id="cd02440">
    <property type="entry name" value="AdoMet_MTases"/>
    <property type="match status" value="1"/>
</dbReference>
<keyword evidence="5 6" id="KW-0694">RNA-binding</keyword>
<sequence length="469" mass="53305">MKRKLPTEFIEKYQKLLGTEKSQEFFDAIDGTSKKGFRLNPLKFDYQNVSYDLSHPIKGVDDAFYGNVSGYSSDWVGGYVYSQDPAAMYPAQIANVKPGDKVLDLCAAPGGKSTALAQHLTNQGILVANEISIKRANNLRENLERWGASNVLLTNETPENLAKVFPQFFTTIVVDAPCSGEGMFRKDPDAIQYWSQEYVLTCQARQKEILNEAVKMLEPNGKLIYSTCTFSPEEDEQIVEWLVENYGFEVQEIEKFEGMSRGKPDWTKSGLNAVENTGRFWFQNGVGEGQFVARLKNVKSERIQLPPSQSNKKAKKKKNLHDHGPEHLSKNERELVKQVLDNFMLPDSLKHWEDKALIRKDHVFVPVIDPGLVKNLRILSNGVELGLMKKNRFEPGHQLAEVLGQLPQEKVVELKDEAQYKAYLHGETIHSDSPYRGYVLVAFEDHIFSFGKLGNDHILKNYYPKGLRR</sequence>
<dbReference type="PROSITE" id="PS51686">
    <property type="entry name" value="SAM_MT_RSMB_NOP"/>
    <property type="match status" value="1"/>
</dbReference>
<dbReference type="InterPro" id="IPR031340">
    <property type="entry name" value="RsmF_methylt_CI"/>
</dbReference>
<dbReference type="Pfam" id="PF17125">
    <property type="entry name" value="Methyltr_RsmF_N"/>
    <property type="match status" value="1"/>
</dbReference>
<reference evidence="10" key="1">
    <citation type="submission" date="2018-03" db="EMBL/GenBank/DDBJ databases">
        <title>New taxa in the Lactobacillus gasseri group.</title>
        <authorList>
            <person name="Tanizawa Y."/>
            <person name="Tohno M."/>
            <person name="Endo A."/>
            <person name="Arita M."/>
        </authorList>
    </citation>
    <scope>NUCLEOTIDE SEQUENCE [LARGE SCALE GENOMIC DNA]</scope>
    <source>
        <strain evidence="10">DSM 24759</strain>
    </source>
</reference>
<comment type="caution">
    <text evidence="6">Lacks conserved residue(s) required for the propagation of feature annotation.</text>
</comment>
<evidence type="ECO:0000256" key="6">
    <source>
        <dbReference type="PROSITE-ProRule" id="PRU01023"/>
    </source>
</evidence>
<dbReference type="InterPro" id="IPR001678">
    <property type="entry name" value="MeTrfase_RsmB-F_NOP2_dom"/>
</dbReference>
<dbReference type="EMBL" id="BFBY01000010">
    <property type="protein sequence ID" value="GBG05317.1"/>
    <property type="molecule type" value="Genomic_DNA"/>
</dbReference>
<accession>A0A2Z6TR62</accession>
<dbReference type="OrthoDB" id="9810297at2"/>
<dbReference type="PANTHER" id="PTHR22807">
    <property type="entry name" value="NOP2 YEAST -RELATED NOL1/NOP2/FMU SUN DOMAIN-CONTAINING"/>
    <property type="match status" value="1"/>
</dbReference>
<dbReference type="Gene3D" id="3.40.50.150">
    <property type="entry name" value="Vaccinia Virus protein VP39"/>
    <property type="match status" value="1"/>
</dbReference>
<dbReference type="Pfam" id="PF13636">
    <property type="entry name" value="Methyltranf_PUA"/>
    <property type="match status" value="1"/>
</dbReference>
<dbReference type="PANTHER" id="PTHR22807:SF30">
    <property type="entry name" value="28S RRNA (CYTOSINE(4447)-C(5))-METHYLTRANSFERASE-RELATED"/>
    <property type="match status" value="1"/>
</dbReference>
<organism evidence="9 10">
    <name type="scientific">Lactobacillus rodentium</name>
    <dbReference type="NCBI Taxonomy" id="947835"/>
    <lineage>
        <taxon>Bacteria</taxon>
        <taxon>Bacillati</taxon>
        <taxon>Bacillota</taxon>
        <taxon>Bacilli</taxon>
        <taxon>Lactobacillales</taxon>
        <taxon>Lactobacillaceae</taxon>
        <taxon>Lactobacillus</taxon>
    </lineage>
</organism>
<evidence type="ECO:0000259" key="8">
    <source>
        <dbReference type="PROSITE" id="PS51686"/>
    </source>
</evidence>
<feature type="binding site" evidence="6">
    <location>
        <position position="130"/>
    </location>
    <ligand>
        <name>S-adenosyl-L-methionine</name>
        <dbReference type="ChEBI" id="CHEBI:59789"/>
    </ligand>
</feature>
<keyword evidence="1" id="KW-0963">Cytoplasm</keyword>
<keyword evidence="10" id="KW-1185">Reference proteome</keyword>
<dbReference type="InterPro" id="IPR049560">
    <property type="entry name" value="MeTrfase_RsmB-F_NOP2_cat"/>
</dbReference>
<dbReference type="Proteomes" id="UP000257317">
    <property type="component" value="Unassembled WGS sequence"/>
</dbReference>
<dbReference type="CDD" id="cd21147">
    <property type="entry name" value="RsmF_methylt_CTD1"/>
    <property type="match status" value="1"/>
</dbReference>
<evidence type="ECO:0000256" key="5">
    <source>
        <dbReference type="ARBA" id="ARBA00022884"/>
    </source>
</evidence>
<dbReference type="GO" id="GO:0008173">
    <property type="term" value="F:RNA methyltransferase activity"/>
    <property type="evidence" value="ECO:0007669"/>
    <property type="project" value="InterPro"/>
</dbReference>
<feature type="active site" description="Nucleophile" evidence="6">
    <location>
        <position position="228"/>
    </location>
</feature>
<keyword evidence="4 6" id="KW-0949">S-adenosyl-L-methionine</keyword>
<evidence type="ECO:0000256" key="1">
    <source>
        <dbReference type="ARBA" id="ARBA00022490"/>
    </source>
</evidence>
<comment type="similarity">
    <text evidence="6">Belongs to the class I-like SAM-binding methyltransferase superfamily. RsmB/NOP family.</text>
</comment>
<dbReference type="InterPro" id="IPR023267">
    <property type="entry name" value="RCMT"/>
</dbReference>
<proteinExistence type="inferred from homology"/>
<keyword evidence="3 6" id="KW-0808">Transferase</keyword>
<evidence type="ECO:0000313" key="9">
    <source>
        <dbReference type="EMBL" id="GBG05317.1"/>
    </source>
</evidence>
<dbReference type="InterPro" id="IPR027391">
    <property type="entry name" value="Nol1_Nop2_Fmu_2"/>
</dbReference>